<keyword evidence="8" id="KW-0546">Nucleotide metabolism</keyword>
<dbReference type="PROSITE" id="PS00485">
    <property type="entry name" value="A_DEAMINASE"/>
    <property type="match status" value="1"/>
</dbReference>
<dbReference type="Gene3D" id="3.20.20.140">
    <property type="entry name" value="Metal-dependent hydrolases"/>
    <property type="match status" value="1"/>
</dbReference>
<dbReference type="Pfam" id="PF19326">
    <property type="entry name" value="AMP_deaminase"/>
    <property type="match status" value="1"/>
</dbReference>
<feature type="compositionally biased region" description="Polar residues" evidence="12">
    <location>
        <begin position="21"/>
        <end position="33"/>
    </location>
</feature>
<feature type="compositionally biased region" description="Low complexity" evidence="12">
    <location>
        <begin position="77"/>
        <end position="97"/>
    </location>
</feature>
<dbReference type="FunFam" id="4.10.800.20:FF:000001">
    <property type="entry name" value="AMP deaminase"/>
    <property type="match status" value="1"/>
</dbReference>
<protein>
    <recommendedName>
        <fullName evidence="9">AMP deaminase</fullName>
        <ecNumber evidence="4">3.5.4.6</ecNumber>
    </recommendedName>
    <alternativeName>
        <fullName evidence="10">Myoadenylate deaminase</fullName>
    </alternativeName>
</protein>
<dbReference type="SUPFAM" id="SSF51556">
    <property type="entry name" value="Metallo-dependent hydrolases"/>
    <property type="match status" value="1"/>
</dbReference>
<dbReference type="GO" id="GO:0003876">
    <property type="term" value="F:AMP deaminase activity"/>
    <property type="evidence" value="ECO:0007669"/>
    <property type="project" value="UniProtKB-EC"/>
</dbReference>
<dbReference type="GO" id="GO:0005829">
    <property type="term" value="C:cytosol"/>
    <property type="evidence" value="ECO:0007669"/>
    <property type="project" value="TreeGrafter"/>
</dbReference>
<dbReference type="GO" id="GO:0046872">
    <property type="term" value="F:metal ion binding"/>
    <property type="evidence" value="ECO:0007669"/>
    <property type="project" value="UniProtKB-KW"/>
</dbReference>
<dbReference type="Proteomes" id="UP001176517">
    <property type="component" value="Unassembled WGS sequence"/>
</dbReference>
<evidence type="ECO:0000256" key="4">
    <source>
        <dbReference type="ARBA" id="ARBA00012775"/>
    </source>
</evidence>
<feature type="compositionally biased region" description="Low complexity" evidence="12">
    <location>
        <begin position="335"/>
        <end position="346"/>
    </location>
</feature>
<feature type="compositionally biased region" description="Pro residues" evidence="12">
    <location>
        <begin position="452"/>
        <end position="468"/>
    </location>
</feature>
<dbReference type="EMBL" id="JAPDMZ010000017">
    <property type="protein sequence ID" value="KAK0556327.1"/>
    <property type="molecule type" value="Genomic_DNA"/>
</dbReference>
<comment type="caution">
    <text evidence="13">The sequence shown here is derived from an EMBL/GenBank/DDBJ whole genome shotgun (WGS) entry which is preliminary data.</text>
</comment>
<dbReference type="PANTHER" id="PTHR11359:SF0">
    <property type="entry name" value="AMP DEAMINASE"/>
    <property type="match status" value="1"/>
</dbReference>
<dbReference type="CDD" id="cd01319">
    <property type="entry name" value="AMPD"/>
    <property type="match status" value="1"/>
</dbReference>
<feature type="region of interest" description="Disordered" evidence="12">
    <location>
        <begin position="428"/>
        <end position="487"/>
    </location>
</feature>
<evidence type="ECO:0000256" key="7">
    <source>
        <dbReference type="ARBA" id="ARBA00022833"/>
    </source>
</evidence>
<comment type="similarity">
    <text evidence="3 11">Belongs to the metallo-dependent hydrolases superfamily. Adenosine and AMP deaminases family.</text>
</comment>
<comment type="pathway">
    <text evidence="2">Purine metabolism; IMP biosynthesis via salvage pathway; IMP from AMP: step 1/1.</text>
</comment>
<dbReference type="EC" id="3.5.4.6" evidence="4"/>
<keyword evidence="14" id="KW-1185">Reference proteome</keyword>
<sequence>MMDGRRGAATRHGVAPPATPTYLSANSRPSSFISPPSTALSSPSLSDDPDTDSEHHHHHHHHHHSARNTIDNKRFFTSHTNTAPTTTTTTATSSSLTDDPKPSSADEQDAAAAAAQDDDTRTEVDHPLSTPHDHKDPNNIVRPTVPAPVGGEVAAELGPLSAALRQCLDLRDRYMAVSLQLNPEDNPKNWDAEYCERQRRSKSAAPTASDSAKDKEEQQIAKIIVDGSASSDPSQPPRPWRVYPAPPRPHWEIFNPAPASSFVVRSSPAAGTAPQPTFFSSSSSSSPAPQSGPSASSSSFESNLSVNPTGPSPQPPPSSSTDPALPKPIPPSSRANADAAQALLEATGSKPGVFDEAHIGTPGKHFVPSSSLSSDAPKKLPVQFGLDREGVFQVWIQEDGHGDAGEEGGQQTSSKPAVVAAEVQTQLDRLKLEDTLPKTPDGSQGGAEGPILSPPAPIHVPAPPPPPTASSSSAGGGGGPNADDEKKRTYLSSVPSIRTYFRDLDFLLSVLSDGPTKSFAWRRLKYLESKWNMYLLLNEYRELADMKRVPHRDFYNVRKVDTHVHHSASMNQKHLLRFIKAKIKRHPEDVVIFRDGAHLTLHQVFQSLNLTAYDLSIDTLDMHAHQDAFHRFDKFNLKYNPIGESRLREIFLKTDNLIQGRYLAELTREVMADLEASKYQMAEYRLSIYGRDPGEWDKLARWVVSNRLFSANVRWLIQVPRLYDVYKKNGTVDNFEQIIKNVFTPLFEVTQDPSSHPEVHIFLQRVIGFDLVDDESKPERRVHRKFPVPRLWDYAQSPPYSYWTYYMFANMASLNQWRRMRGFNTFVFRPHAGEAGDTDHLAAAYLTSQCISHGILLRKVPALQYLYYLKQIGIAMSPLSNNALFLAYERNPFPSFLRMGMNVSISTDDPLQFHLSKEPLLEEYSVATQIYKLTPPDMCELARNSVLQSGWEMELKRHWLGKDFGLAGPAGNVMHKTNVPDVRLKFRQDTLDEELELIYQGQVTSRV</sequence>
<accession>A0AAN6GT18</accession>
<feature type="compositionally biased region" description="Low complexity" evidence="12">
    <location>
        <begin position="34"/>
        <end position="46"/>
    </location>
</feature>
<keyword evidence="6 13" id="KW-0378">Hydrolase</keyword>
<evidence type="ECO:0000256" key="2">
    <source>
        <dbReference type="ARBA" id="ARBA00004955"/>
    </source>
</evidence>
<dbReference type="Gene3D" id="4.10.800.20">
    <property type="match status" value="1"/>
</dbReference>
<evidence type="ECO:0000256" key="3">
    <source>
        <dbReference type="ARBA" id="ARBA00006676"/>
    </source>
</evidence>
<dbReference type="NCBIfam" id="TIGR01429">
    <property type="entry name" value="AMP_deaminase"/>
    <property type="match status" value="1"/>
</dbReference>
<evidence type="ECO:0000256" key="10">
    <source>
        <dbReference type="ARBA" id="ARBA00078830"/>
    </source>
</evidence>
<gene>
    <name evidence="13" type="primary">AMD1</name>
    <name evidence="13" type="ORF">OC846_001282</name>
</gene>
<organism evidence="13 14">
    <name type="scientific">Tilletia horrida</name>
    <dbReference type="NCBI Taxonomy" id="155126"/>
    <lineage>
        <taxon>Eukaryota</taxon>
        <taxon>Fungi</taxon>
        <taxon>Dikarya</taxon>
        <taxon>Basidiomycota</taxon>
        <taxon>Ustilaginomycotina</taxon>
        <taxon>Exobasidiomycetes</taxon>
        <taxon>Tilletiales</taxon>
        <taxon>Tilletiaceae</taxon>
        <taxon>Tilletia</taxon>
    </lineage>
</organism>
<reference evidence="13" key="1">
    <citation type="journal article" date="2023" name="PhytoFront">
        <title>Draft Genome Resources of Seven Strains of Tilletia horrida, Causal Agent of Kernel Smut of Rice.</title>
        <authorList>
            <person name="Khanal S."/>
            <person name="Antony Babu S."/>
            <person name="Zhou X.G."/>
        </authorList>
    </citation>
    <scope>NUCLEOTIDE SEQUENCE</scope>
    <source>
        <strain evidence="13">TX6</strain>
    </source>
</reference>
<feature type="compositionally biased region" description="Low complexity" evidence="12">
    <location>
        <begin position="273"/>
        <end position="302"/>
    </location>
</feature>
<dbReference type="PIRSF" id="PIRSF001251">
    <property type="entry name" value="AMP_deaminase_met"/>
    <property type="match status" value="1"/>
</dbReference>
<feature type="region of interest" description="Disordered" evidence="12">
    <location>
        <begin position="1"/>
        <end position="147"/>
    </location>
</feature>
<feature type="compositionally biased region" description="Basic and acidic residues" evidence="12">
    <location>
        <begin position="118"/>
        <end position="137"/>
    </location>
</feature>
<feature type="region of interest" description="Disordered" evidence="12">
    <location>
        <begin position="196"/>
        <end position="217"/>
    </location>
</feature>
<keyword evidence="5" id="KW-0479">Metal-binding</keyword>
<evidence type="ECO:0000256" key="11">
    <source>
        <dbReference type="PIRNR" id="PIRNR001251"/>
    </source>
</evidence>
<evidence type="ECO:0000256" key="1">
    <source>
        <dbReference type="ARBA" id="ARBA00001947"/>
    </source>
</evidence>
<evidence type="ECO:0000313" key="14">
    <source>
        <dbReference type="Proteomes" id="UP001176517"/>
    </source>
</evidence>
<evidence type="ECO:0000256" key="12">
    <source>
        <dbReference type="SAM" id="MobiDB-lite"/>
    </source>
</evidence>
<keyword evidence="7" id="KW-0862">Zinc</keyword>
<feature type="region of interest" description="Disordered" evidence="12">
    <location>
        <begin position="266"/>
        <end position="378"/>
    </location>
</feature>
<dbReference type="GO" id="GO:0046033">
    <property type="term" value="P:AMP metabolic process"/>
    <property type="evidence" value="ECO:0007669"/>
    <property type="project" value="TreeGrafter"/>
</dbReference>
<dbReference type="GO" id="GO:0032264">
    <property type="term" value="P:IMP salvage"/>
    <property type="evidence" value="ECO:0007669"/>
    <property type="project" value="InterPro"/>
</dbReference>
<dbReference type="InterPro" id="IPR006329">
    <property type="entry name" value="AMPD"/>
</dbReference>
<evidence type="ECO:0000313" key="13">
    <source>
        <dbReference type="EMBL" id="KAK0556327.1"/>
    </source>
</evidence>
<evidence type="ECO:0000256" key="9">
    <source>
        <dbReference type="ARBA" id="ARBA00072037"/>
    </source>
</evidence>
<dbReference type="InterPro" id="IPR006650">
    <property type="entry name" value="A/AMP_deam_AS"/>
</dbReference>
<comment type="cofactor">
    <cofactor evidence="1">
        <name>Zn(2+)</name>
        <dbReference type="ChEBI" id="CHEBI:29105"/>
    </cofactor>
</comment>
<evidence type="ECO:0000256" key="5">
    <source>
        <dbReference type="ARBA" id="ARBA00022723"/>
    </source>
</evidence>
<proteinExistence type="inferred from homology"/>
<dbReference type="AlphaFoldDB" id="A0AAN6GT18"/>
<evidence type="ECO:0000256" key="6">
    <source>
        <dbReference type="ARBA" id="ARBA00022801"/>
    </source>
</evidence>
<dbReference type="FunFam" id="3.20.20.140:FF:000035">
    <property type="entry name" value="Probable amp deaminase"/>
    <property type="match status" value="1"/>
</dbReference>
<evidence type="ECO:0000256" key="8">
    <source>
        <dbReference type="ARBA" id="ARBA00023080"/>
    </source>
</evidence>
<dbReference type="PANTHER" id="PTHR11359">
    <property type="entry name" value="AMP DEAMINASE"/>
    <property type="match status" value="1"/>
</dbReference>
<feature type="compositionally biased region" description="Basic residues" evidence="12">
    <location>
        <begin position="56"/>
        <end position="66"/>
    </location>
</feature>
<dbReference type="InterPro" id="IPR032466">
    <property type="entry name" value="Metal_Hydrolase"/>
</dbReference>
<name>A0AAN6GT18_9BASI</name>